<dbReference type="AlphaFoldDB" id="A0A5C4VD99"/>
<name>A0A5C4VD99_9ACTN</name>
<dbReference type="SUPFAM" id="SSF53067">
    <property type="entry name" value="Actin-like ATPase domain"/>
    <property type="match status" value="1"/>
</dbReference>
<dbReference type="InterPro" id="IPR036388">
    <property type="entry name" value="WH-like_DNA-bd_sf"/>
</dbReference>
<dbReference type="PANTHER" id="PTHR18964:SF173">
    <property type="entry name" value="GLUCOKINASE"/>
    <property type="match status" value="1"/>
</dbReference>
<dbReference type="EMBL" id="VDGT01000002">
    <property type="protein sequence ID" value="TNM33386.1"/>
    <property type="molecule type" value="Genomic_DNA"/>
</dbReference>
<dbReference type="InterPro" id="IPR009057">
    <property type="entry name" value="Homeodomain-like_sf"/>
</dbReference>
<dbReference type="Proteomes" id="UP000311713">
    <property type="component" value="Unassembled WGS sequence"/>
</dbReference>
<organism evidence="2 3">
    <name type="scientific">Streptomyces sedi</name>
    <dbReference type="NCBI Taxonomy" id="555059"/>
    <lineage>
        <taxon>Bacteria</taxon>
        <taxon>Bacillati</taxon>
        <taxon>Actinomycetota</taxon>
        <taxon>Actinomycetes</taxon>
        <taxon>Kitasatosporales</taxon>
        <taxon>Streptomycetaceae</taxon>
        <taxon>Streptomyces</taxon>
    </lineage>
</organism>
<dbReference type="OrthoDB" id="2375382at2"/>
<dbReference type="Gene3D" id="3.30.420.40">
    <property type="match status" value="2"/>
</dbReference>
<comment type="similarity">
    <text evidence="1">Belongs to the ROK (NagC/XylR) family.</text>
</comment>
<dbReference type="InterPro" id="IPR043129">
    <property type="entry name" value="ATPase_NBD"/>
</dbReference>
<dbReference type="InterPro" id="IPR036390">
    <property type="entry name" value="WH_DNA-bd_sf"/>
</dbReference>
<dbReference type="RefSeq" id="WP_139640484.1">
    <property type="nucleotide sequence ID" value="NZ_BAAAZS010000096.1"/>
</dbReference>
<dbReference type="PANTHER" id="PTHR18964">
    <property type="entry name" value="ROK (REPRESSOR, ORF, KINASE) FAMILY"/>
    <property type="match status" value="1"/>
</dbReference>
<evidence type="ECO:0000313" key="3">
    <source>
        <dbReference type="Proteomes" id="UP000311713"/>
    </source>
</evidence>
<gene>
    <name evidence="2" type="ORF">FH715_03210</name>
</gene>
<dbReference type="Pfam" id="PF13551">
    <property type="entry name" value="HTH_29"/>
    <property type="match status" value="1"/>
</dbReference>
<dbReference type="SUPFAM" id="SSF46689">
    <property type="entry name" value="Homeodomain-like"/>
    <property type="match status" value="1"/>
</dbReference>
<protein>
    <submittedName>
        <fullName evidence="2">ROK family protein</fullName>
    </submittedName>
</protein>
<comment type="caution">
    <text evidence="2">The sequence shown here is derived from an EMBL/GenBank/DDBJ whole genome shotgun (WGS) entry which is preliminary data.</text>
</comment>
<dbReference type="SUPFAM" id="SSF46785">
    <property type="entry name" value="Winged helix' DNA-binding domain"/>
    <property type="match status" value="1"/>
</dbReference>
<dbReference type="Pfam" id="PF00480">
    <property type="entry name" value="ROK"/>
    <property type="match status" value="1"/>
</dbReference>
<proteinExistence type="inferred from homology"/>
<sequence length="730" mass="77034">MQDQQRLSLTEADREALRAWAADRPEREVRARIVRDAADGVSVSESARTLRVSRPTVSSWRRRYAESGLPGLSHRPRSGRPPRIDEADVVAATLAGPPAPRRAWSARALADHLGVSHTALSAVWRRWGVDGESPATLTLPTDPPLTCRRPLLLGLWSRGRATALVVAESPAEPREAGPAPVAERMARNAALLAELSPPPTDGRPVTPEERAELAELLRACGSAPHHGGPLRVLLWDPAGELAPEAPLGGESWHRAPDSMGWPATLGVFCASELLHAPVAARPVLDSLVATLRGGAARGEKGTGGALWRRPDDGVLPGPPPRAPRAFDQLALGSFNEKLVIETIREAGALSRVEIAGRTGLTPQAVSRITRNLLTSAFLVEDAHRSVGRGKPRVPLRLRADASHAVGIHLDPEMITQVVVDLCGGVVARRQVSLRERSDPEWVMGLVGRMVAEATEATGAAPPLGVGIAVPGPLDAEAGVVRNPPLFEGWQDVPLREELRRRLGLPVLMEKDVTAAAIGERWLGAAERAGDFVYLYLGTGAGCGAFLNGDVYRGHTGNAGEFGALCALGVGRRAEGGGPGTVEECAPIPTVVRRAAAAGLVTREDPHAYERVCRAAFAGDTAAVSLLRSVADVVAHGAVGVTDLLDTSLLIVGGPAVRPEIAGIYLAEIDAAVNRFAAARAVRPVRVAPSLLNESAAAVGAASSVFHAAFAPRLRTHHAAENFPHFPQPVK</sequence>
<reference evidence="2 3" key="1">
    <citation type="submission" date="2019-06" db="EMBL/GenBank/DDBJ databases">
        <title>Draft genome of Streptomyces sedi sp. JCM16909.</title>
        <authorList>
            <person name="Klykleung N."/>
            <person name="Tanasupawat S."/>
            <person name="Kudo T."/>
            <person name="Yuki M."/>
            <person name="Ohkuma M."/>
        </authorList>
    </citation>
    <scope>NUCLEOTIDE SEQUENCE [LARGE SCALE GENOMIC DNA]</scope>
    <source>
        <strain evidence="2 3">JCM 16909</strain>
    </source>
</reference>
<accession>A0A5C4VD99</accession>
<evidence type="ECO:0000313" key="2">
    <source>
        <dbReference type="EMBL" id="TNM33386.1"/>
    </source>
</evidence>
<evidence type="ECO:0000256" key="1">
    <source>
        <dbReference type="ARBA" id="ARBA00006479"/>
    </source>
</evidence>
<keyword evidence="3" id="KW-1185">Reference proteome</keyword>
<dbReference type="InterPro" id="IPR000600">
    <property type="entry name" value="ROK"/>
</dbReference>
<dbReference type="Gene3D" id="1.10.10.10">
    <property type="entry name" value="Winged helix-like DNA-binding domain superfamily/Winged helix DNA-binding domain"/>
    <property type="match status" value="2"/>
</dbReference>